<keyword evidence="13" id="KW-1185">Reference proteome</keyword>
<feature type="transmembrane region" description="Helical" evidence="10">
    <location>
        <begin position="218"/>
        <end position="236"/>
    </location>
</feature>
<organism evidence="12 13">
    <name type="scientific">Schistosoma mekongi</name>
    <name type="common">Parasitic worm</name>
    <dbReference type="NCBI Taxonomy" id="38744"/>
    <lineage>
        <taxon>Eukaryota</taxon>
        <taxon>Metazoa</taxon>
        <taxon>Spiralia</taxon>
        <taxon>Lophotrochozoa</taxon>
        <taxon>Platyhelminthes</taxon>
        <taxon>Trematoda</taxon>
        <taxon>Digenea</taxon>
        <taxon>Strigeidida</taxon>
        <taxon>Schistosomatoidea</taxon>
        <taxon>Schistosomatidae</taxon>
        <taxon>Schistosoma</taxon>
    </lineage>
</organism>
<evidence type="ECO:0000259" key="11">
    <source>
        <dbReference type="PROSITE" id="PS50262"/>
    </source>
</evidence>
<feature type="compositionally biased region" description="Basic residues" evidence="9">
    <location>
        <begin position="413"/>
        <end position="426"/>
    </location>
</feature>
<evidence type="ECO:0000313" key="12">
    <source>
        <dbReference type="EMBL" id="KAK4471527.1"/>
    </source>
</evidence>
<keyword evidence="2 8" id="KW-0812">Transmembrane</keyword>
<reference evidence="12" key="1">
    <citation type="submission" date="2022-04" db="EMBL/GenBank/DDBJ databases">
        <authorList>
            <person name="Xu L."/>
            <person name="Lv Z."/>
        </authorList>
    </citation>
    <scope>NUCLEOTIDE SEQUENCE</scope>
    <source>
        <strain evidence="12">LV_2022a</strain>
    </source>
</reference>
<evidence type="ECO:0000313" key="13">
    <source>
        <dbReference type="Proteomes" id="UP001292079"/>
    </source>
</evidence>
<evidence type="ECO:0000256" key="1">
    <source>
        <dbReference type="ARBA" id="ARBA00004141"/>
    </source>
</evidence>
<feature type="compositionally biased region" description="Polar residues" evidence="9">
    <location>
        <begin position="429"/>
        <end position="438"/>
    </location>
</feature>
<keyword evidence="6 8" id="KW-0675">Receptor</keyword>
<feature type="compositionally biased region" description="Basic residues" evidence="9">
    <location>
        <begin position="440"/>
        <end position="455"/>
    </location>
</feature>
<name>A0AAE1ZCV5_SCHME</name>
<dbReference type="PROSITE" id="PS00237">
    <property type="entry name" value="G_PROTEIN_RECEP_F1_1"/>
    <property type="match status" value="1"/>
</dbReference>
<dbReference type="PANTHER" id="PTHR24235:SF12">
    <property type="entry name" value="G-PROTEIN COUPLED RECEPTORS FAMILY 1 PROFILE DOMAIN-CONTAINING PROTEIN"/>
    <property type="match status" value="1"/>
</dbReference>
<evidence type="ECO:0000256" key="9">
    <source>
        <dbReference type="SAM" id="MobiDB-lite"/>
    </source>
</evidence>
<keyword evidence="3 10" id="KW-1133">Transmembrane helix</keyword>
<proteinExistence type="inferred from homology"/>
<dbReference type="Proteomes" id="UP001292079">
    <property type="component" value="Unassembled WGS sequence"/>
</dbReference>
<keyword evidence="4 8" id="KW-0297">G-protein coupled receptor</keyword>
<dbReference type="AlphaFoldDB" id="A0AAE1ZCV5"/>
<accession>A0AAE1ZCV5</accession>
<evidence type="ECO:0000256" key="4">
    <source>
        <dbReference type="ARBA" id="ARBA00023040"/>
    </source>
</evidence>
<evidence type="ECO:0000256" key="8">
    <source>
        <dbReference type="RuleBase" id="RU000688"/>
    </source>
</evidence>
<evidence type="ECO:0000256" key="3">
    <source>
        <dbReference type="ARBA" id="ARBA00022989"/>
    </source>
</evidence>
<dbReference type="PANTHER" id="PTHR24235">
    <property type="entry name" value="NEUROPEPTIDE Y RECEPTOR"/>
    <property type="match status" value="1"/>
</dbReference>
<dbReference type="PROSITE" id="PS50262">
    <property type="entry name" value="G_PROTEIN_RECEP_F1_2"/>
    <property type="match status" value="1"/>
</dbReference>
<keyword evidence="5 10" id="KW-0472">Membrane</keyword>
<dbReference type="InterPro" id="IPR000276">
    <property type="entry name" value="GPCR_Rhodpsn"/>
</dbReference>
<dbReference type="GO" id="GO:0004930">
    <property type="term" value="F:G protein-coupled receptor activity"/>
    <property type="evidence" value="ECO:0007669"/>
    <property type="project" value="UniProtKB-KW"/>
</dbReference>
<protein>
    <recommendedName>
        <fullName evidence="11">G-protein coupled receptors family 1 profile domain-containing protein</fullName>
    </recommendedName>
</protein>
<dbReference type="PRINTS" id="PR00237">
    <property type="entry name" value="GPCRRHODOPSN"/>
</dbReference>
<dbReference type="EMBL" id="JALJAT010000003">
    <property type="protein sequence ID" value="KAK4471527.1"/>
    <property type="molecule type" value="Genomic_DNA"/>
</dbReference>
<evidence type="ECO:0000256" key="2">
    <source>
        <dbReference type="ARBA" id="ARBA00022692"/>
    </source>
</evidence>
<dbReference type="InterPro" id="IPR017452">
    <property type="entry name" value="GPCR_Rhodpsn_7TM"/>
</dbReference>
<feature type="transmembrane region" description="Helical" evidence="10">
    <location>
        <begin position="90"/>
        <end position="115"/>
    </location>
</feature>
<evidence type="ECO:0000256" key="7">
    <source>
        <dbReference type="ARBA" id="ARBA00023224"/>
    </source>
</evidence>
<evidence type="ECO:0000256" key="10">
    <source>
        <dbReference type="SAM" id="Phobius"/>
    </source>
</evidence>
<dbReference type="Gene3D" id="1.20.1070.10">
    <property type="entry name" value="Rhodopsin 7-helix transmembrane proteins"/>
    <property type="match status" value="1"/>
</dbReference>
<keyword evidence="7 8" id="KW-0807">Transducer</keyword>
<evidence type="ECO:0000256" key="5">
    <source>
        <dbReference type="ARBA" id="ARBA00023136"/>
    </source>
</evidence>
<dbReference type="SUPFAM" id="SSF81321">
    <property type="entry name" value="Family A G protein-coupled receptor-like"/>
    <property type="match status" value="1"/>
</dbReference>
<dbReference type="GO" id="GO:0016020">
    <property type="term" value="C:membrane"/>
    <property type="evidence" value="ECO:0007669"/>
    <property type="project" value="UniProtKB-SubCell"/>
</dbReference>
<reference evidence="12" key="2">
    <citation type="journal article" date="2023" name="Infect Dis Poverty">
        <title>Chromosome-scale genome of the human blood fluke Schistosoma mekongi and its implications for public health.</title>
        <authorList>
            <person name="Zhou M."/>
            <person name="Xu L."/>
            <person name="Xu D."/>
            <person name="Chen W."/>
            <person name="Khan J."/>
            <person name="Hu Y."/>
            <person name="Huang H."/>
            <person name="Wei H."/>
            <person name="Zhang Y."/>
            <person name="Chusongsang P."/>
            <person name="Tanasarnprasert K."/>
            <person name="Hu X."/>
            <person name="Limpanont Y."/>
            <person name="Lv Z."/>
        </authorList>
    </citation>
    <scope>NUCLEOTIDE SEQUENCE</scope>
    <source>
        <strain evidence="12">LV_2022a</strain>
    </source>
</reference>
<gene>
    <name evidence="12" type="ORF">MN116_004947</name>
</gene>
<comment type="caution">
    <text evidence="12">The sequence shown here is derived from an EMBL/GenBank/DDBJ whole genome shotgun (WGS) entry which is preliminary data.</text>
</comment>
<feature type="region of interest" description="Disordered" evidence="9">
    <location>
        <begin position="407"/>
        <end position="460"/>
    </location>
</feature>
<sequence>MCKFSAMFQGTNVFVSTFSITAIAIDRFQCIIYPTTHRGNINTAIKVNYFTWITAFLLASPLVYFSHITQLHHLQCTEKADNPTVQKFKVFYSLAALIIQYMTPLVIVTIVYYRICLSIRDRKLRAIQKMCLSQIIRMPIDQQTIPNDNTLQINKNKLNSCIKTYVNTPNESNSNLHCLSNINLHRNPLDKHNPITSPILNVSILTQKEAIDRRHRKAIILSTMIGIIFFLSWLPINTMNVISDIRELIIVTSIDVAMKKLKLNEFDEYIMHNNNTINVVTTVTDSLFQQSTTSLKVISKIMNIEANNIDAITVIITQALCLLLILSSACVNPILYGWLNKTFRHEFYQVLHIHSSILHNTKSSHKNISIDISQNKNNAIDRNYVNSKEDLNQFPIIEHEEIEEKYLQQQQQHHCHHQLHHHHHHHQQEALSNDYTNKQQQHHCHHQLHHHHHHHQQEALSNDYTNKVRFENRSLTPTQDSCTLFSLFTSRSIELNSTQNSMNSENIIITPTTSITNHIHNNNNNNSNNNDLTDHKTSQLMTMKYFQLNNDELFNTFSEENIHVHDFNQKSFQSIIQQRDDRDRTNNCNTTTTTTNNNNNITNTITKSMNNDLMKYLILNNNEENEDDDDECNVIQETDSNTNLTSLRYLRDITSI</sequence>
<feature type="transmembrane region" description="Helical" evidence="10">
    <location>
        <begin position="49"/>
        <end position="70"/>
    </location>
</feature>
<evidence type="ECO:0000256" key="6">
    <source>
        <dbReference type="ARBA" id="ARBA00023170"/>
    </source>
</evidence>
<comment type="subcellular location">
    <subcellularLocation>
        <location evidence="1">Membrane</location>
        <topology evidence="1">Multi-pass membrane protein</topology>
    </subcellularLocation>
</comment>
<dbReference type="Pfam" id="PF00001">
    <property type="entry name" value="7tm_1"/>
    <property type="match status" value="1"/>
</dbReference>
<feature type="domain" description="G-protein coupled receptors family 1 profile" evidence="11">
    <location>
        <begin position="1"/>
        <end position="336"/>
    </location>
</feature>
<comment type="similarity">
    <text evidence="8">Belongs to the G-protein coupled receptor 1 family.</text>
</comment>